<keyword evidence="2" id="KW-1133">Transmembrane helix</keyword>
<dbReference type="Gene3D" id="1.10.533.10">
    <property type="entry name" value="Death Domain, Fas"/>
    <property type="match status" value="1"/>
</dbReference>
<dbReference type="EMBL" id="OX395127">
    <property type="protein sequence ID" value="CAI5765331.1"/>
    <property type="molecule type" value="Genomic_DNA"/>
</dbReference>
<keyword evidence="2" id="KW-0472">Membrane</keyword>
<accession>A0AA35JTB9</accession>
<dbReference type="AlphaFoldDB" id="A0AA35JTB9"/>
<dbReference type="InterPro" id="IPR000488">
    <property type="entry name" value="Death_dom"/>
</dbReference>
<keyword evidence="2 4" id="KW-0812">Transmembrane</keyword>
<organism evidence="4 5">
    <name type="scientific">Podarcis lilfordi</name>
    <name type="common">Lilford's wall lizard</name>
    <dbReference type="NCBI Taxonomy" id="74358"/>
    <lineage>
        <taxon>Eukaryota</taxon>
        <taxon>Metazoa</taxon>
        <taxon>Chordata</taxon>
        <taxon>Craniata</taxon>
        <taxon>Vertebrata</taxon>
        <taxon>Euteleostomi</taxon>
        <taxon>Lepidosauria</taxon>
        <taxon>Squamata</taxon>
        <taxon>Bifurcata</taxon>
        <taxon>Unidentata</taxon>
        <taxon>Episquamata</taxon>
        <taxon>Laterata</taxon>
        <taxon>Lacertibaenia</taxon>
        <taxon>Lacertidae</taxon>
        <taxon>Podarcis</taxon>
    </lineage>
</organism>
<dbReference type="CDD" id="cd01670">
    <property type="entry name" value="Death"/>
    <property type="match status" value="1"/>
</dbReference>
<name>A0AA35JTB9_9SAUR</name>
<dbReference type="Proteomes" id="UP001178461">
    <property type="component" value="Chromosome 2"/>
</dbReference>
<protein>
    <submittedName>
        <fullName evidence="4">Transmembrane and death domain protein 1 isoform X2</fullName>
    </submittedName>
</protein>
<proteinExistence type="predicted"/>
<dbReference type="PROSITE" id="PS50017">
    <property type="entry name" value="DEATH_DOMAIN"/>
    <property type="match status" value="1"/>
</dbReference>
<feature type="region of interest" description="Disordered" evidence="1">
    <location>
        <begin position="247"/>
        <end position="269"/>
    </location>
</feature>
<dbReference type="GO" id="GO:0007165">
    <property type="term" value="P:signal transduction"/>
    <property type="evidence" value="ECO:0007669"/>
    <property type="project" value="InterPro"/>
</dbReference>
<feature type="compositionally biased region" description="Acidic residues" evidence="1">
    <location>
        <begin position="248"/>
        <end position="269"/>
    </location>
</feature>
<evidence type="ECO:0000259" key="3">
    <source>
        <dbReference type="PROSITE" id="PS50017"/>
    </source>
</evidence>
<evidence type="ECO:0000256" key="1">
    <source>
        <dbReference type="SAM" id="MobiDB-lite"/>
    </source>
</evidence>
<evidence type="ECO:0000313" key="5">
    <source>
        <dbReference type="Proteomes" id="UP001178461"/>
    </source>
</evidence>
<evidence type="ECO:0000313" key="4">
    <source>
        <dbReference type="EMBL" id="CAI5765331.1"/>
    </source>
</evidence>
<sequence length="269" mass="30535">MTYIKMAANDPEATVLGCISELLNPEECHELYIRLATPQKDAQRPSEDGDLFPAGQWEGISDMDQCKEGLKQWLQMQRGAIDWDRLARALRQIGRPDVSRELKKSLNKNRSLEPKWDTEGNRTVVMGAQPSALLVENKAPTRRSRYGPIHKHRKTFVKEGSWDLKAFLLQLFPVALQNLTLQQCIVPTGRLLVVSFLAGLVLWLISMYYVICWNLGQCLFASGLRYGATPARQNMNLTVIWNNQAVEDSIDDEEDPDSSLEEDATEDEQ</sequence>
<dbReference type="InterPro" id="IPR011029">
    <property type="entry name" value="DEATH-like_dom_sf"/>
</dbReference>
<keyword evidence="5" id="KW-1185">Reference proteome</keyword>
<evidence type="ECO:0000256" key="2">
    <source>
        <dbReference type="SAM" id="Phobius"/>
    </source>
</evidence>
<reference evidence="4" key="1">
    <citation type="submission" date="2022-12" db="EMBL/GenBank/DDBJ databases">
        <authorList>
            <person name="Alioto T."/>
            <person name="Alioto T."/>
            <person name="Gomez Garrido J."/>
        </authorList>
    </citation>
    <scope>NUCLEOTIDE SEQUENCE</scope>
</reference>
<gene>
    <name evidence="4" type="ORF">PODLI_1B028727</name>
</gene>
<feature type="transmembrane region" description="Helical" evidence="2">
    <location>
        <begin position="191"/>
        <end position="211"/>
    </location>
</feature>
<feature type="domain" description="Death" evidence="3">
    <location>
        <begin position="64"/>
        <end position="106"/>
    </location>
</feature>